<dbReference type="EMBL" id="JAHLQJ010000010">
    <property type="protein sequence ID" value="MBU5672814.1"/>
    <property type="molecule type" value="Genomic_DNA"/>
</dbReference>
<proteinExistence type="predicted"/>
<accession>A0ABS6FS74</accession>
<dbReference type="Proteomes" id="UP000743001">
    <property type="component" value="Unassembled WGS sequence"/>
</dbReference>
<gene>
    <name evidence="1" type="ORF">KQJ23_13340</name>
</gene>
<name>A0ABS6FS74_9BACL</name>
<organism evidence="1 2">
    <name type="scientific">Paenibacillus brevis</name>
    <dbReference type="NCBI Taxonomy" id="2841508"/>
    <lineage>
        <taxon>Bacteria</taxon>
        <taxon>Bacillati</taxon>
        <taxon>Bacillota</taxon>
        <taxon>Bacilli</taxon>
        <taxon>Bacillales</taxon>
        <taxon>Paenibacillaceae</taxon>
        <taxon>Paenibacillus</taxon>
    </lineage>
</organism>
<sequence length="177" mass="19715">MNIAVISFSFTGNNDRLAACVAQDLSATHIKITPQKPMTMGKIILDMVFTRTPKVDPDPDSLQQYDLLLFFAPVWMGHIASPLRAYWNYLKSNPQAYGFFSISGGADNGNPKLRSELLKRTGAEPSIMLDQHLKAFLPQNSKTTRNDTSAYKISETEASFLSSIAIKEINKLITDKQ</sequence>
<evidence type="ECO:0000313" key="1">
    <source>
        <dbReference type="EMBL" id="MBU5672814.1"/>
    </source>
</evidence>
<protein>
    <submittedName>
        <fullName evidence="1">Flavodoxin domain-containing protein</fullName>
    </submittedName>
</protein>
<evidence type="ECO:0000313" key="2">
    <source>
        <dbReference type="Proteomes" id="UP000743001"/>
    </source>
</evidence>
<comment type="caution">
    <text evidence="1">The sequence shown here is derived from an EMBL/GenBank/DDBJ whole genome shotgun (WGS) entry which is preliminary data.</text>
</comment>
<reference evidence="1 2" key="1">
    <citation type="submission" date="2021-06" db="EMBL/GenBank/DDBJ databases">
        <authorList>
            <person name="Sun Q."/>
            <person name="Li D."/>
        </authorList>
    </citation>
    <scope>NUCLEOTIDE SEQUENCE [LARGE SCALE GENOMIC DNA]</scope>
    <source>
        <strain evidence="1 2">MSJ-6</strain>
    </source>
</reference>
<keyword evidence="2" id="KW-1185">Reference proteome</keyword>
<dbReference type="RefSeq" id="WP_216479377.1">
    <property type="nucleotide sequence ID" value="NZ_JAHLQJ010000010.1"/>
</dbReference>